<evidence type="ECO:0000256" key="6">
    <source>
        <dbReference type="ARBA" id="ARBA00022723"/>
    </source>
</evidence>
<evidence type="ECO:0000256" key="10">
    <source>
        <dbReference type="ARBA" id="ARBA00022989"/>
    </source>
</evidence>
<evidence type="ECO:0000256" key="5">
    <source>
        <dbReference type="ARBA" id="ARBA00022692"/>
    </source>
</evidence>
<dbReference type="InterPro" id="IPR001841">
    <property type="entry name" value="Znf_RING"/>
</dbReference>
<sequence>MDTMHLLVLSMLILIGIVILGVVCVRFWKICRSCYYNSLNGAYRNTEDREPIPQPVINRRRLRHYTTETQTAVPLLCVQCIPITIKLTRTDSKCVICLDPKEEEADIVALRCAHTFHRSCINKSLDNKQECPLCRTQLYSSCMEYSQIRYSGFNRLLLQHHSTETQKLAPIYAKPTTIELTRTESTCVICLEPKAEADISALRCAHTFHGLHKEIFKTNKNVRCVGHRFIHHARKM</sequence>
<keyword evidence="9" id="KW-0862">Zinc</keyword>
<feature type="domain" description="RING-type" evidence="14">
    <location>
        <begin position="94"/>
        <end position="135"/>
    </location>
</feature>
<comment type="caution">
    <text evidence="15">The sequence shown here is derived from an EMBL/GenBank/DDBJ whole genome shotgun (WGS) entry which is preliminary data.</text>
</comment>
<comment type="catalytic activity">
    <reaction evidence="1">
        <text>S-ubiquitinyl-[E2 ubiquitin-conjugating enzyme]-L-cysteine + [acceptor protein]-L-lysine = [E2 ubiquitin-conjugating enzyme]-L-cysteine + N(6)-ubiquitinyl-[acceptor protein]-L-lysine.</text>
        <dbReference type="EC" id="2.3.2.27"/>
    </reaction>
</comment>
<gene>
    <name evidence="15" type="ORF">MEDL_50564</name>
</gene>
<evidence type="ECO:0000256" key="2">
    <source>
        <dbReference type="ARBA" id="ARBA00004141"/>
    </source>
</evidence>
<evidence type="ECO:0000256" key="11">
    <source>
        <dbReference type="ARBA" id="ARBA00023136"/>
    </source>
</evidence>
<evidence type="ECO:0000256" key="4">
    <source>
        <dbReference type="ARBA" id="ARBA00022679"/>
    </source>
</evidence>
<dbReference type="OrthoDB" id="8062037at2759"/>
<dbReference type="GO" id="GO:0008270">
    <property type="term" value="F:zinc ion binding"/>
    <property type="evidence" value="ECO:0007669"/>
    <property type="project" value="UniProtKB-KW"/>
</dbReference>
<evidence type="ECO:0000256" key="12">
    <source>
        <dbReference type="PROSITE-ProRule" id="PRU00175"/>
    </source>
</evidence>
<reference evidence="15" key="1">
    <citation type="submission" date="2021-03" db="EMBL/GenBank/DDBJ databases">
        <authorList>
            <person name="Bekaert M."/>
        </authorList>
    </citation>
    <scope>NUCLEOTIDE SEQUENCE</scope>
</reference>
<dbReference type="GO" id="GO:0061630">
    <property type="term" value="F:ubiquitin protein ligase activity"/>
    <property type="evidence" value="ECO:0007669"/>
    <property type="project" value="UniProtKB-EC"/>
</dbReference>
<evidence type="ECO:0000313" key="15">
    <source>
        <dbReference type="EMBL" id="CAG2238153.1"/>
    </source>
</evidence>
<dbReference type="PANTHER" id="PTHR45977:SF4">
    <property type="entry name" value="RING-TYPE DOMAIN-CONTAINING PROTEIN"/>
    <property type="match status" value="1"/>
</dbReference>
<feature type="transmembrane region" description="Helical" evidence="13">
    <location>
        <begin position="6"/>
        <end position="28"/>
    </location>
</feature>
<keyword evidence="16" id="KW-1185">Reference proteome</keyword>
<keyword evidence="6" id="KW-0479">Metal-binding</keyword>
<evidence type="ECO:0000256" key="13">
    <source>
        <dbReference type="SAM" id="Phobius"/>
    </source>
</evidence>
<evidence type="ECO:0000256" key="3">
    <source>
        <dbReference type="ARBA" id="ARBA00012483"/>
    </source>
</evidence>
<keyword evidence="7 12" id="KW-0863">Zinc-finger</keyword>
<dbReference type="AlphaFoldDB" id="A0A8S3TYN4"/>
<accession>A0A8S3TYN4</accession>
<dbReference type="GO" id="GO:0016567">
    <property type="term" value="P:protein ubiquitination"/>
    <property type="evidence" value="ECO:0007669"/>
    <property type="project" value="TreeGrafter"/>
</dbReference>
<evidence type="ECO:0000256" key="9">
    <source>
        <dbReference type="ARBA" id="ARBA00022833"/>
    </source>
</evidence>
<evidence type="ECO:0000256" key="1">
    <source>
        <dbReference type="ARBA" id="ARBA00000900"/>
    </source>
</evidence>
<protein>
    <recommendedName>
        <fullName evidence="3">RING-type E3 ubiquitin transferase</fullName>
        <ecNumber evidence="3">2.3.2.27</ecNumber>
    </recommendedName>
</protein>
<evidence type="ECO:0000256" key="8">
    <source>
        <dbReference type="ARBA" id="ARBA00022786"/>
    </source>
</evidence>
<dbReference type="GO" id="GO:0006511">
    <property type="term" value="P:ubiquitin-dependent protein catabolic process"/>
    <property type="evidence" value="ECO:0007669"/>
    <property type="project" value="TreeGrafter"/>
</dbReference>
<evidence type="ECO:0000256" key="7">
    <source>
        <dbReference type="ARBA" id="ARBA00022771"/>
    </source>
</evidence>
<evidence type="ECO:0000259" key="14">
    <source>
        <dbReference type="PROSITE" id="PS50089"/>
    </source>
</evidence>
<dbReference type="EMBL" id="CAJPWZ010002417">
    <property type="protein sequence ID" value="CAG2238153.1"/>
    <property type="molecule type" value="Genomic_DNA"/>
</dbReference>
<keyword evidence="10 13" id="KW-1133">Transmembrane helix</keyword>
<dbReference type="InterPro" id="IPR013083">
    <property type="entry name" value="Znf_RING/FYVE/PHD"/>
</dbReference>
<name>A0A8S3TYN4_MYTED</name>
<proteinExistence type="predicted"/>
<dbReference type="SUPFAM" id="SSF57850">
    <property type="entry name" value="RING/U-box"/>
    <property type="match status" value="1"/>
</dbReference>
<dbReference type="EC" id="2.3.2.27" evidence="3"/>
<keyword evidence="4" id="KW-0808">Transferase</keyword>
<keyword evidence="5 13" id="KW-0812">Transmembrane</keyword>
<keyword evidence="11 13" id="KW-0472">Membrane</keyword>
<dbReference type="PROSITE" id="PS50089">
    <property type="entry name" value="ZF_RING_2"/>
    <property type="match status" value="1"/>
</dbReference>
<dbReference type="Pfam" id="PF13639">
    <property type="entry name" value="zf-RING_2"/>
    <property type="match status" value="1"/>
</dbReference>
<dbReference type="SMART" id="SM00184">
    <property type="entry name" value="RING"/>
    <property type="match status" value="1"/>
</dbReference>
<dbReference type="PANTHER" id="PTHR45977">
    <property type="entry name" value="TARGET OF ERK KINASE MPK-1"/>
    <property type="match status" value="1"/>
</dbReference>
<evidence type="ECO:0000313" key="16">
    <source>
        <dbReference type="Proteomes" id="UP000683360"/>
    </source>
</evidence>
<organism evidence="15 16">
    <name type="scientific">Mytilus edulis</name>
    <name type="common">Blue mussel</name>
    <dbReference type="NCBI Taxonomy" id="6550"/>
    <lineage>
        <taxon>Eukaryota</taxon>
        <taxon>Metazoa</taxon>
        <taxon>Spiralia</taxon>
        <taxon>Lophotrochozoa</taxon>
        <taxon>Mollusca</taxon>
        <taxon>Bivalvia</taxon>
        <taxon>Autobranchia</taxon>
        <taxon>Pteriomorphia</taxon>
        <taxon>Mytilida</taxon>
        <taxon>Mytiloidea</taxon>
        <taxon>Mytilidae</taxon>
        <taxon>Mytilinae</taxon>
        <taxon>Mytilus</taxon>
    </lineage>
</organism>
<dbReference type="Proteomes" id="UP000683360">
    <property type="component" value="Unassembled WGS sequence"/>
</dbReference>
<dbReference type="Gene3D" id="3.30.40.10">
    <property type="entry name" value="Zinc/RING finger domain, C3HC4 (zinc finger)"/>
    <property type="match status" value="1"/>
</dbReference>
<comment type="subcellular location">
    <subcellularLocation>
        <location evidence="2">Membrane</location>
        <topology evidence="2">Multi-pass membrane protein</topology>
    </subcellularLocation>
</comment>
<dbReference type="GO" id="GO:0016020">
    <property type="term" value="C:membrane"/>
    <property type="evidence" value="ECO:0007669"/>
    <property type="project" value="UniProtKB-SubCell"/>
</dbReference>
<keyword evidence="8" id="KW-0833">Ubl conjugation pathway</keyword>